<organism evidence="2 3">
    <name type="scientific">Neisseria arctica</name>
    <dbReference type="NCBI Taxonomy" id="1470200"/>
    <lineage>
        <taxon>Bacteria</taxon>
        <taxon>Pseudomonadati</taxon>
        <taxon>Pseudomonadota</taxon>
        <taxon>Betaproteobacteria</taxon>
        <taxon>Neisseriales</taxon>
        <taxon>Neisseriaceae</taxon>
        <taxon>Neisseria</taxon>
    </lineage>
</organism>
<keyword evidence="1" id="KW-0812">Transmembrane</keyword>
<dbReference type="Proteomes" id="UP000036027">
    <property type="component" value="Unassembled WGS sequence"/>
</dbReference>
<evidence type="ECO:0000256" key="1">
    <source>
        <dbReference type="SAM" id="Phobius"/>
    </source>
</evidence>
<proteinExistence type="predicted"/>
<name>A0A0J0YT68_9NEIS</name>
<dbReference type="PATRIC" id="fig|1470200.3.peg.1844"/>
<protein>
    <submittedName>
        <fullName evidence="2">Uncharacterized protein</fullName>
    </submittedName>
</protein>
<dbReference type="STRING" id="1470200.PL75_03640"/>
<dbReference type="AlphaFoldDB" id="A0A0J0YT68"/>
<reference evidence="2 3" key="1">
    <citation type="submission" date="2014-11" db="EMBL/GenBank/DDBJ databases">
        <title>Genome of a novel goose pathogen.</title>
        <authorList>
            <person name="Hansen C.M."/>
            <person name="Hueffer K."/>
            <person name="Choi S.C."/>
        </authorList>
    </citation>
    <scope>NUCLEOTIDE SEQUENCE [LARGE SCALE GENOMIC DNA]</scope>
    <source>
        <strain evidence="2 3">KH1503</strain>
    </source>
</reference>
<comment type="caution">
    <text evidence="2">The sequence shown here is derived from an EMBL/GenBank/DDBJ whole genome shotgun (WGS) entry which is preliminary data.</text>
</comment>
<keyword evidence="3" id="KW-1185">Reference proteome</keyword>
<gene>
    <name evidence="2" type="ORF">PL75_03640</name>
</gene>
<keyword evidence="1" id="KW-0472">Membrane</keyword>
<accession>A0A0J0YT68</accession>
<keyword evidence="1" id="KW-1133">Transmembrane helix</keyword>
<sequence length="70" mass="7998">MGNCLFPKLPPIDYIFNIQTILNKYAIGFISIIFMNSTGISLINIKKHRYHTVLFLKKFILIGVADQLLA</sequence>
<dbReference type="EMBL" id="JTDO01000004">
    <property type="protein sequence ID" value="KLT73319.1"/>
    <property type="molecule type" value="Genomic_DNA"/>
</dbReference>
<evidence type="ECO:0000313" key="3">
    <source>
        <dbReference type="Proteomes" id="UP000036027"/>
    </source>
</evidence>
<evidence type="ECO:0000313" key="2">
    <source>
        <dbReference type="EMBL" id="KLT73319.1"/>
    </source>
</evidence>
<feature type="transmembrane region" description="Helical" evidence="1">
    <location>
        <begin position="25"/>
        <end position="45"/>
    </location>
</feature>